<name>A0AAP0RMS2_LIQFO</name>
<accession>A0AAP0RMS2</accession>
<keyword evidence="5" id="KW-1185">Reference proteome</keyword>
<evidence type="ECO:0000259" key="2">
    <source>
        <dbReference type="Pfam" id="PF23399"/>
    </source>
</evidence>
<evidence type="ECO:0000256" key="1">
    <source>
        <dbReference type="SAM" id="MobiDB-lite"/>
    </source>
</evidence>
<dbReference type="GO" id="GO:0009737">
    <property type="term" value="P:response to abscisic acid"/>
    <property type="evidence" value="ECO:0007669"/>
    <property type="project" value="InterPro"/>
</dbReference>
<dbReference type="PANTHER" id="PTHR33836">
    <property type="entry name" value="LOW-TEMPERATURE-INDUCED 65 KDA PROTEIN-RELATED"/>
    <property type="match status" value="1"/>
</dbReference>
<sequence>MAQLDSMRSQGETPKTPTTPTIEQLLQDDGSKWPATESPTCSPTLRKLDNDQEEDHAHHHKKSVLAKVKETAKKFRCSLSKSKKHNHDHNTTPPWGVGWDDHYYDEDEDPEYLGAPMYESELAPEAYKETARHHRRAVPLASEENVLASRVKHGVNVNQGKEKPPSPSKTTTEGVTEKLATLRTTDQGKEKPLTTNKTITETVTEKQAPAYATVSEATPTITSKIQGLAVSAPTAPKTEGPHASSSMQKSDKGVSVKEYLMQKLEPGEDERALSQVISEAISPTKRTPGEMGMVEKVREAVTSFLWTEDSAPSTITTTTTNSSSQIPISTNAHEAVEEKKQGRILQAN</sequence>
<protein>
    <submittedName>
        <fullName evidence="4">Uncharacterized protein</fullName>
    </submittedName>
</protein>
<evidence type="ECO:0000313" key="5">
    <source>
        <dbReference type="Proteomes" id="UP001415857"/>
    </source>
</evidence>
<reference evidence="4 5" key="1">
    <citation type="journal article" date="2024" name="Plant J.">
        <title>Genome sequences and population genomics reveal climatic adaptation and genomic divergence between two closely related sweetgum species.</title>
        <authorList>
            <person name="Xu W.Q."/>
            <person name="Ren C.Q."/>
            <person name="Zhang X.Y."/>
            <person name="Comes H.P."/>
            <person name="Liu X.H."/>
            <person name="Li Y.G."/>
            <person name="Kettle C.J."/>
            <person name="Jalonen R."/>
            <person name="Gaisberger H."/>
            <person name="Ma Y.Z."/>
            <person name="Qiu Y.X."/>
        </authorList>
    </citation>
    <scope>NUCLEOTIDE SEQUENCE [LARGE SCALE GENOMIC DNA]</scope>
    <source>
        <strain evidence="4">Hangzhou</strain>
    </source>
</reference>
<feature type="domain" description="LTI65/LTI78 N-terminal" evidence="3">
    <location>
        <begin position="58"/>
        <end position="121"/>
    </location>
</feature>
<feature type="region of interest" description="Disordered" evidence="1">
    <location>
        <begin position="312"/>
        <end position="348"/>
    </location>
</feature>
<feature type="region of interest" description="Disordered" evidence="1">
    <location>
        <begin position="231"/>
        <end position="254"/>
    </location>
</feature>
<dbReference type="EMBL" id="JBBPBK010000008">
    <property type="protein sequence ID" value="KAK9280575.1"/>
    <property type="molecule type" value="Genomic_DNA"/>
</dbReference>
<comment type="caution">
    <text evidence="4">The sequence shown here is derived from an EMBL/GenBank/DDBJ whole genome shotgun (WGS) entry which is preliminary data.</text>
</comment>
<dbReference type="InterPro" id="IPR037491">
    <property type="entry name" value="LTI78/LTI65"/>
</dbReference>
<dbReference type="Pfam" id="PF23399">
    <property type="entry name" value="LTI65_PGEED"/>
    <property type="match status" value="1"/>
</dbReference>
<proteinExistence type="predicted"/>
<organism evidence="4 5">
    <name type="scientific">Liquidambar formosana</name>
    <name type="common">Formosan gum</name>
    <dbReference type="NCBI Taxonomy" id="63359"/>
    <lineage>
        <taxon>Eukaryota</taxon>
        <taxon>Viridiplantae</taxon>
        <taxon>Streptophyta</taxon>
        <taxon>Embryophyta</taxon>
        <taxon>Tracheophyta</taxon>
        <taxon>Spermatophyta</taxon>
        <taxon>Magnoliopsida</taxon>
        <taxon>eudicotyledons</taxon>
        <taxon>Gunneridae</taxon>
        <taxon>Pentapetalae</taxon>
        <taxon>Saxifragales</taxon>
        <taxon>Altingiaceae</taxon>
        <taxon>Liquidambar</taxon>
    </lineage>
</organism>
<dbReference type="Proteomes" id="UP001415857">
    <property type="component" value="Unassembled WGS sequence"/>
</dbReference>
<dbReference type="Pfam" id="PF23403">
    <property type="entry name" value="LTI65_LTI78_N"/>
    <property type="match status" value="1"/>
</dbReference>
<feature type="region of interest" description="Disordered" evidence="1">
    <location>
        <begin position="153"/>
        <end position="201"/>
    </location>
</feature>
<gene>
    <name evidence="4" type="ORF">L1049_014269</name>
</gene>
<dbReference type="InterPro" id="IPR056605">
    <property type="entry name" value="LTI65_LTI78_N"/>
</dbReference>
<feature type="compositionally biased region" description="Polar residues" evidence="1">
    <location>
        <begin position="1"/>
        <end position="12"/>
    </location>
</feature>
<dbReference type="PANTHER" id="PTHR33836:SF7">
    <property type="entry name" value="LOW-TEMPERATURE-INDUCED PROTEIN"/>
    <property type="match status" value="1"/>
</dbReference>
<feature type="domain" description="LTI65/LTI78 PGEED repeat" evidence="2">
    <location>
        <begin position="251"/>
        <end position="281"/>
    </location>
</feature>
<feature type="compositionally biased region" description="Low complexity" evidence="1">
    <location>
        <begin position="312"/>
        <end position="331"/>
    </location>
</feature>
<evidence type="ECO:0000313" key="4">
    <source>
        <dbReference type="EMBL" id="KAK9280575.1"/>
    </source>
</evidence>
<dbReference type="AlphaFoldDB" id="A0AAP0RMS2"/>
<dbReference type="InterPro" id="IPR057059">
    <property type="entry name" value="LTI65/LTI78_PGEED"/>
</dbReference>
<feature type="region of interest" description="Disordered" evidence="1">
    <location>
        <begin position="1"/>
        <end position="102"/>
    </location>
</feature>
<evidence type="ECO:0000259" key="3">
    <source>
        <dbReference type="Pfam" id="PF23403"/>
    </source>
</evidence>